<dbReference type="EMBL" id="KZ305043">
    <property type="protein sequence ID" value="PIA39421.1"/>
    <property type="molecule type" value="Genomic_DNA"/>
</dbReference>
<protein>
    <submittedName>
        <fullName evidence="1">Uncharacterized protein</fullName>
    </submittedName>
</protein>
<keyword evidence="2" id="KW-1185">Reference proteome</keyword>
<evidence type="ECO:0000313" key="1">
    <source>
        <dbReference type="EMBL" id="PIA39421.1"/>
    </source>
</evidence>
<dbReference type="InParanoid" id="A0A2G5D7C6"/>
<gene>
    <name evidence="1" type="ORF">AQUCO_02600104v1</name>
</gene>
<reference evidence="1 2" key="1">
    <citation type="submission" date="2017-09" db="EMBL/GenBank/DDBJ databases">
        <title>WGS assembly of Aquilegia coerulea Goldsmith.</title>
        <authorList>
            <person name="Hodges S."/>
            <person name="Kramer E."/>
            <person name="Nordborg M."/>
            <person name="Tomkins J."/>
            <person name="Borevitz J."/>
            <person name="Derieg N."/>
            <person name="Yan J."/>
            <person name="Mihaltcheva S."/>
            <person name="Hayes R.D."/>
            <person name="Rokhsar D."/>
        </authorList>
    </citation>
    <scope>NUCLEOTIDE SEQUENCE [LARGE SCALE GENOMIC DNA]</scope>
    <source>
        <strain evidence="2">cv. Goldsmith</strain>
    </source>
</reference>
<dbReference type="OrthoDB" id="2310150at2759"/>
<name>A0A2G5D7C6_AQUCA</name>
<evidence type="ECO:0000313" key="2">
    <source>
        <dbReference type="Proteomes" id="UP000230069"/>
    </source>
</evidence>
<proteinExistence type="predicted"/>
<accession>A0A2G5D7C6</accession>
<sequence length="76" mass="8410">MLSSWGDLPVSLQSIGHGQLSGKYFSPCGGPPDARMNLFRGKYSEGQFRYNLSNASIKSATLEYIDIADILFHLQL</sequence>
<dbReference type="Proteomes" id="UP000230069">
    <property type="component" value="Unassembled WGS sequence"/>
</dbReference>
<dbReference type="AlphaFoldDB" id="A0A2G5D7C6"/>
<organism evidence="1 2">
    <name type="scientific">Aquilegia coerulea</name>
    <name type="common">Rocky mountain columbine</name>
    <dbReference type="NCBI Taxonomy" id="218851"/>
    <lineage>
        <taxon>Eukaryota</taxon>
        <taxon>Viridiplantae</taxon>
        <taxon>Streptophyta</taxon>
        <taxon>Embryophyta</taxon>
        <taxon>Tracheophyta</taxon>
        <taxon>Spermatophyta</taxon>
        <taxon>Magnoliopsida</taxon>
        <taxon>Ranunculales</taxon>
        <taxon>Ranunculaceae</taxon>
        <taxon>Thalictroideae</taxon>
        <taxon>Aquilegia</taxon>
    </lineage>
</organism>
<dbReference type="STRING" id="218851.A0A2G5D7C6"/>